<gene>
    <name evidence="1" type="ORF">CDAR_570031</name>
</gene>
<evidence type="ECO:0000313" key="1">
    <source>
        <dbReference type="EMBL" id="GIY26413.1"/>
    </source>
</evidence>
<proteinExistence type="predicted"/>
<dbReference type="Proteomes" id="UP001054837">
    <property type="component" value="Unassembled WGS sequence"/>
</dbReference>
<name>A0AAV4RWZ3_9ARAC</name>
<keyword evidence="2" id="KW-1185">Reference proteome</keyword>
<accession>A0AAV4RWZ3</accession>
<protein>
    <submittedName>
        <fullName evidence="1">Uncharacterized protein</fullName>
    </submittedName>
</protein>
<comment type="caution">
    <text evidence="1">The sequence shown here is derived from an EMBL/GenBank/DDBJ whole genome shotgun (WGS) entry which is preliminary data.</text>
</comment>
<reference evidence="1 2" key="1">
    <citation type="submission" date="2021-06" db="EMBL/GenBank/DDBJ databases">
        <title>Caerostris darwini draft genome.</title>
        <authorList>
            <person name="Kono N."/>
            <person name="Arakawa K."/>
        </authorList>
    </citation>
    <scope>NUCLEOTIDE SEQUENCE [LARGE SCALE GENOMIC DNA]</scope>
</reference>
<dbReference type="AlphaFoldDB" id="A0AAV4RWZ3"/>
<dbReference type="EMBL" id="BPLQ01006940">
    <property type="protein sequence ID" value="GIY26413.1"/>
    <property type="molecule type" value="Genomic_DNA"/>
</dbReference>
<evidence type="ECO:0000313" key="2">
    <source>
        <dbReference type="Proteomes" id="UP001054837"/>
    </source>
</evidence>
<organism evidence="1 2">
    <name type="scientific">Caerostris darwini</name>
    <dbReference type="NCBI Taxonomy" id="1538125"/>
    <lineage>
        <taxon>Eukaryota</taxon>
        <taxon>Metazoa</taxon>
        <taxon>Ecdysozoa</taxon>
        <taxon>Arthropoda</taxon>
        <taxon>Chelicerata</taxon>
        <taxon>Arachnida</taxon>
        <taxon>Araneae</taxon>
        <taxon>Araneomorphae</taxon>
        <taxon>Entelegynae</taxon>
        <taxon>Araneoidea</taxon>
        <taxon>Araneidae</taxon>
        <taxon>Caerostris</taxon>
    </lineage>
</organism>
<sequence length="193" mass="22026">MVPTPDTPGYVKSYTRYGNVYNRFGYITPAMNHLNLSLTLRTRNTIQEEEKKRKRKALHLRLGDPAIFSLPGTIVRKIDQSIESRECLRFYSLREKIARLSSLPDKNIARDPFPPPSIVSPGHASLKLKVDLACAHKKNQFPVLNLKFSEMGFFFPSDLLVAKGFYPWNYCDIVPDFLSVGVLYLEGIFLKTA</sequence>